<dbReference type="Pfam" id="PF01555">
    <property type="entry name" value="N6_N4_Mtase"/>
    <property type="match status" value="1"/>
</dbReference>
<organism evidence="10">
    <name type="scientific">marine sediment metagenome</name>
    <dbReference type="NCBI Taxonomy" id="412755"/>
    <lineage>
        <taxon>unclassified sequences</taxon>
        <taxon>metagenomes</taxon>
        <taxon>ecological metagenomes</taxon>
    </lineage>
</organism>
<evidence type="ECO:0000313" key="10">
    <source>
        <dbReference type="EMBL" id="KKL73935.1"/>
    </source>
</evidence>
<evidence type="ECO:0000256" key="3">
    <source>
        <dbReference type="ARBA" id="ARBA00022603"/>
    </source>
</evidence>
<protein>
    <recommendedName>
        <fullName evidence="2">site-specific DNA-methyltransferase (cytosine-N(4)-specific)</fullName>
        <ecNumber evidence="2">2.1.1.113</ecNumber>
    </recommendedName>
</protein>
<evidence type="ECO:0000256" key="5">
    <source>
        <dbReference type="ARBA" id="ARBA00022691"/>
    </source>
</evidence>
<keyword evidence="3" id="KW-0489">Methyltransferase</keyword>
<keyword evidence="4" id="KW-0808">Transferase</keyword>
<dbReference type="InterPro" id="IPR017985">
    <property type="entry name" value="MeTrfase_CN4_CS"/>
</dbReference>
<dbReference type="EMBL" id="LAZR01024810">
    <property type="protein sequence ID" value="KKL73935.1"/>
    <property type="molecule type" value="Genomic_DNA"/>
</dbReference>
<dbReference type="InterPro" id="IPR002941">
    <property type="entry name" value="DNA_methylase_N4/N6"/>
</dbReference>
<dbReference type="PRINTS" id="PR00508">
    <property type="entry name" value="S21N4MTFRASE"/>
</dbReference>
<dbReference type="GO" id="GO:0032259">
    <property type="term" value="P:methylation"/>
    <property type="evidence" value="ECO:0007669"/>
    <property type="project" value="UniProtKB-KW"/>
</dbReference>
<evidence type="ECO:0000256" key="1">
    <source>
        <dbReference type="ARBA" id="ARBA00010203"/>
    </source>
</evidence>
<evidence type="ECO:0000256" key="4">
    <source>
        <dbReference type="ARBA" id="ARBA00022679"/>
    </source>
</evidence>
<keyword evidence="6" id="KW-0680">Restriction system</keyword>
<evidence type="ECO:0000256" key="2">
    <source>
        <dbReference type="ARBA" id="ARBA00012185"/>
    </source>
</evidence>
<comment type="catalytic activity">
    <reaction evidence="8">
        <text>a 2'-deoxycytidine in DNA + S-adenosyl-L-methionine = an N(4)-methyl-2'-deoxycytidine in DNA + S-adenosyl-L-homocysteine + H(+)</text>
        <dbReference type="Rhea" id="RHEA:16857"/>
        <dbReference type="Rhea" id="RHEA-COMP:11369"/>
        <dbReference type="Rhea" id="RHEA-COMP:13674"/>
        <dbReference type="ChEBI" id="CHEBI:15378"/>
        <dbReference type="ChEBI" id="CHEBI:57856"/>
        <dbReference type="ChEBI" id="CHEBI:59789"/>
        <dbReference type="ChEBI" id="CHEBI:85452"/>
        <dbReference type="ChEBI" id="CHEBI:137933"/>
        <dbReference type="EC" id="2.1.1.113"/>
    </reaction>
</comment>
<sequence>MLLKVILNNIVLGDSRNPDNYQTDFHLTITSPPYFVGKEYEKDYTFDDYKDLLKTVFHNTAEHTVDGGKIAINIADIAAFKKVSGRVEENIEISRELVDWLKEDDCHLLSRIVWVKDPPWVNSQHVGYNKKIPATYVRMLPSWEYIWVFYKGDTPKREGVLPITQLVSKEDWKKWATGVWDMRSVASNKEHSAMFPQELARRLVLLYSIPEDTVFDPFIGSGTTAVVAHQNSRNYAGIERDPDYHDLATKNLEKVAHCIKDPLYVPPTEYRHDDLF</sequence>
<evidence type="ECO:0000259" key="9">
    <source>
        <dbReference type="Pfam" id="PF01555"/>
    </source>
</evidence>
<dbReference type="PROSITE" id="PS00093">
    <property type="entry name" value="N4_MTASE"/>
    <property type="match status" value="1"/>
</dbReference>
<dbReference type="InterPro" id="IPR029063">
    <property type="entry name" value="SAM-dependent_MTases_sf"/>
</dbReference>
<proteinExistence type="inferred from homology"/>
<keyword evidence="7" id="KW-0238">DNA-binding</keyword>
<accession>A0A0F9GX49</accession>
<comment type="caution">
    <text evidence="10">The sequence shown here is derived from an EMBL/GenBank/DDBJ whole genome shotgun (WGS) entry which is preliminary data.</text>
</comment>
<dbReference type="Gene3D" id="3.40.50.150">
    <property type="entry name" value="Vaccinia Virus protein VP39"/>
    <property type="match status" value="1"/>
</dbReference>
<dbReference type="EC" id="2.1.1.113" evidence="2"/>
<dbReference type="InterPro" id="IPR001091">
    <property type="entry name" value="RM_Methyltransferase"/>
</dbReference>
<comment type="similarity">
    <text evidence="1">Belongs to the N(4)/N(6)-methyltransferase family. N(4) subfamily.</text>
</comment>
<dbReference type="GO" id="GO:0009307">
    <property type="term" value="P:DNA restriction-modification system"/>
    <property type="evidence" value="ECO:0007669"/>
    <property type="project" value="UniProtKB-KW"/>
</dbReference>
<dbReference type="GO" id="GO:0003677">
    <property type="term" value="F:DNA binding"/>
    <property type="evidence" value="ECO:0007669"/>
    <property type="project" value="UniProtKB-KW"/>
</dbReference>
<reference evidence="10" key="1">
    <citation type="journal article" date="2015" name="Nature">
        <title>Complex archaea that bridge the gap between prokaryotes and eukaryotes.</title>
        <authorList>
            <person name="Spang A."/>
            <person name="Saw J.H."/>
            <person name="Jorgensen S.L."/>
            <person name="Zaremba-Niedzwiedzka K."/>
            <person name="Martijn J."/>
            <person name="Lind A.E."/>
            <person name="van Eijk R."/>
            <person name="Schleper C."/>
            <person name="Guy L."/>
            <person name="Ettema T.J."/>
        </authorList>
    </citation>
    <scope>NUCLEOTIDE SEQUENCE</scope>
</reference>
<dbReference type="AlphaFoldDB" id="A0A0F9GX49"/>
<feature type="domain" description="DNA methylase N-4/N-6" evidence="9">
    <location>
        <begin position="26"/>
        <end position="249"/>
    </location>
</feature>
<dbReference type="GO" id="GO:0008170">
    <property type="term" value="F:N-methyltransferase activity"/>
    <property type="evidence" value="ECO:0007669"/>
    <property type="project" value="InterPro"/>
</dbReference>
<dbReference type="SUPFAM" id="SSF53335">
    <property type="entry name" value="S-adenosyl-L-methionine-dependent methyltransferases"/>
    <property type="match status" value="1"/>
</dbReference>
<evidence type="ECO:0000256" key="8">
    <source>
        <dbReference type="ARBA" id="ARBA00049120"/>
    </source>
</evidence>
<evidence type="ECO:0000256" key="7">
    <source>
        <dbReference type="ARBA" id="ARBA00023125"/>
    </source>
</evidence>
<keyword evidence="5" id="KW-0949">S-adenosyl-L-methionine</keyword>
<name>A0A0F9GX49_9ZZZZ</name>
<dbReference type="GO" id="GO:0015667">
    <property type="term" value="F:site-specific DNA-methyltransferase (cytosine-N4-specific) activity"/>
    <property type="evidence" value="ECO:0007669"/>
    <property type="project" value="UniProtKB-EC"/>
</dbReference>
<gene>
    <name evidence="10" type="ORF">LCGC14_2069940</name>
</gene>
<evidence type="ECO:0000256" key="6">
    <source>
        <dbReference type="ARBA" id="ARBA00022747"/>
    </source>
</evidence>